<dbReference type="CDD" id="cd14504">
    <property type="entry name" value="DUSP23"/>
    <property type="match status" value="1"/>
</dbReference>
<dbReference type="SUPFAM" id="SSF56091">
    <property type="entry name" value="DNA ligase/mRNA capping enzyme, catalytic domain"/>
    <property type="match status" value="1"/>
</dbReference>
<dbReference type="InterPro" id="IPR000387">
    <property type="entry name" value="Tyr_Pase_dom"/>
</dbReference>
<sequence>MASSSSPSPVFTRVLTGQDDSAPSPIFTRALISQDDSAPSPIQRKRQEYQNPTARPISHSSDHDNDDDNNSKNDDVIETLDEHPLSSALHEVNASTHRRINRHKKTKNKDYQTFQRNFSDDNTDHRPQQGLIIDSQTHYYDSKPIKRTRTTSDVQHSSTTSSKQKQYDELNTIIDNIKILLPTVRKLVEQKPVMSSHSQSSQTSIPDENEVVNLISTPLSPPLTTSTTSSVQSPPPPPRTCTSPRVSETSEIVVYPSSVSLKGLLSYQDVLNAIEREFHLHEGEEREIIMKLWLKGQTMLSILQRYRHLLRDLNLDDDDFLGGLKRIREMINYADRDVQYLREQTTMLENQNHFLENEFHRQLDKVVVEKNEQISRLIQIIDQTCPPPTEYTDRVSDLTQSSGNQDLVSQKFMQQNVELQRQLETLRAKLEYTFTLLDEKLEQHTGSTSSILQVAIEQMRQSDAKIQELQLKFTSQQEENDLLRYLMDKSQRVSDLNMTHLFNIIEQRSLEREISRVQYELELTEKKLIELEQQFENSDETVKFNIERLKLKCDVLRQHIVHIVILGQTQIYNLFVDYHNKSAIMAENDIVIKHSRGYIGVFGHRIDDIANEIASAADIPNALSCPYHITLITKDELRQLTADLSNKIDDLYENATTIDTKHIYSLGLGGDPKGVCWIVIIWNAGNIFRKKYGLSFKQFHITLSNNDDHSLDKSLYSLRDIFSIENLNLNIIDHLVLSYNLSNQYDQALIYARGMCIRFPDSEKGWLRLADIARRNEQYKLAMLAYARTMHLIDEQNNEKIHEYCYKRILNCASNYTEWECLFGKNELEQIPEELKINLFIPWTSTIRQHFVNIYSEEQPQFSQKAHHHLLVPFIDPRQTNQNLEMFSLPRFFRWIVPFFLSIMSTPRHERDIDVLASAHIGIRHVITLTEETPLPEEWFFNKTISHTHLPIENYRAPTIEQVDLFFRLINDPTKTPLLIHCGGGKGRAGTMIACYLAIYGFQSPLAQEWTQPIMSANEAIDKLRQLRPGSIETEQQERFVHTFVSTVWKRQAHLPPLPNEPEGIPLEIEGQLDANIDLIMLCGLPGSGKSYMAQMILTRDDRWTIISQDETRSRDMCERELGRPGKYSKAILDRCNPDREDRKQWLAIAHWARKPICVYFDYDPILCVSRAQQRSDHPTLIPGQRVRTAIHAVQRQMARPRLDEGFIAICIIRSFDAANQLIKRLTPIGVLKFLRTGHLMNLGAATKDDFLVSFNQTNDRPYVVITEKVDGANMGFSLSVDRELVVQNRSHYITSTSHAQFRPLYNWVETHREGLYNILDRDNSFPERYILYGEWVVATHSIPYSRLPDRFLAFDLYDRQTQTWADRDTLERLLEGTNIYLVPIMYRGPRPIDNVLKEMVHHPSQFYDGPVEGIYVKEEQNGQVINRGKIIRSDFIAGITEHWDKAPIRKNGFVTDNDDIE</sequence>
<evidence type="ECO:0000256" key="3">
    <source>
        <dbReference type="SAM" id="MobiDB-lite"/>
    </source>
</evidence>
<dbReference type="Pfam" id="PF22547">
    <property type="entry name" value="2H-SAK"/>
    <property type="match status" value="1"/>
</dbReference>
<dbReference type="PANTHER" id="PTHR43883">
    <property type="entry name" value="SLR0207 PROTEIN"/>
    <property type="match status" value="1"/>
</dbReference>
<evidence type="ECO:0000256" key="1">
    <source>
        <dbReference type="ARBA" id="ARBA00022801"/>
    </source>
</evidence>
<feature type="region of interest" description="Disordered" evidence="3">
    <location>
        <begin position="1"/>
        <end position="164"/>
    </location>
</feature>
<feature type="compositionally biased region" description="Basic and acidic residues" evidence="3">
    <location>
        <begin position="118"/>
        <end position="127"/>
    </location>
</feature>
<dbReference type="PROSITE" id="PS50055">
    <property type="entry name" value="TYR_PHOSPHATASE_PTP"/>
    <property type="match status" value="1"/>
</dbReference>
<dbReference type="InterPro" id="IPR054498">
    <property type="entry name" value="2H-SAK"/>
</dbReference>
<dbReference type="Gene3D" id="3.30.470.30">
    <property type="entry name" value="DNA ligase/mRNA capping enzyme"/>
    <property type="match status" value="1"/>
</dbReference>
<dbReference type="PANTHER" id="PTHR43883:SF1">
    <property type="entry name" value="GLUCONOKINASE"/>
    <property type="match status" value="1"/>
</dbReference>
<keyword evidence="2" id="KW-0175">Coiled coil</keyword>
<dbReference type="InterPro" id="IPR003595">
    <property type="entry name" value="Tyr_Pase_cat"/>
</dbReference>
<feature type="compositionally biased region" description="Basic residues" evidence="3">
    <location>
        <begin position="96"/>
        <end position="107"/>
    </location>
</feature>
<dbReference type="InterPro" id="IPR000242">
    <property type="entry name" value="PTP_cat"/>
</dbReference>
<accession>A0A813TDM9</accession>
<evidence type="ECO:0000313" key="7">
    <source>
        <dbReference type="Proteomes" id="UP000663864"/>
    </source>
</evidence>
<proteinExistence type="predicted"/>
<dbReference type="Gene3D" id="3.40.50.300">
    <property type="entry name" value="P-loop containing nucleotide triphosphate hydrolases"/>
    <property type="match status" value="1"/>
</dbReference>
<dbReference type="InterPro" id="IPR052732">
    <property type="entry name" value="Cell-binding_unc_protein"/>
</dbReference>
<dbReference type="InterPro" id="IPR029021">
    <property type="entry name" value="Prot-tyrosine_phosphatase-like"/>
</dbReference>
<dbReference type="SUPFAM" id="SSF52799">
    <property type="entry name" value="(Phosphotyrosine protein) phosphatases II"/>
    <property type="match status" value="1"/>
</dbReference>
<dbReference type="InterPro" id="IPR027417">
    <property type="entry name" value="P-loop_NTPase"/>
</dbReference>
<evidence type="ECO:0000259" key="4">
    <source>
        <dbReference type="PROSITE" id="PS50055"/>
    </source>
</evidence>
<evidence type="ECO:0000259" key="5">
    <source>
        <dbReference type="PROSITE" id="PS50056"/>
    </source>
</evidence>
<feature type="coiled-coil region" evidence="2">
    <location>
        <begin position="409"/>
        <end position="479"/>
    </location>
</feature>
<name>A0A813TDM9_9BILA</name>
<feature type="domain" description="Tyrosine specific protein phosphatases" evidence="5">
    <location>
        <begin position="964"/>
        <end position="1039"/>
    </location>
</feature>
<evidence type="ECO:0000256" key="2">
    <source>
        <dbReference type="SAM" id="Coils"/>
    </source>
</evidence>
<comment type="caution">
    <text evidence="6">The sequence shown here is derived from an EMBL/GenBank/DDBJ whole genome shotgun (WGS) entry which is preliminary data.</text>
</comment>
<dbReference type="Gene3D" id="1.25.40.10">
    <property type="entry name" value="Tetratricopeptide repeat domain"/>
    <property type="match status" value="1"/>
</dbReference>
<gene>
    <name evidence="6" type="ORF">ZHD862_LOCUS3003</name>
</gene>
<feature type="domain" description="Tyrosine-protein phosphatase" evidence="4">
    <location>
        <begin position="953"/>
        <end position="1048"/>
    </location>
</feature>
<dbReference type="FunFam" id="3.90.190.10:FF:000157">
    <property type="entry name" value="Protein-tyrosine phosphatase"/>
    <property type="match status" value="1"/>
</dbReference>
<reference evidence="6" key="1">
    <citation type="submission" date="2021-02" db="EMBL/GenBank/DDBJ databases">
        <authorList>
            <person name="Nowell W R."/>
        </authorList>
    </citation>
    <scope>NUCLEOTIDE SEQUENCE</scope>
</reference>
<dbReference type="InterPro" id="IPR011990">
    <property type="entry name" value="TPR-like_helical_dom_sf"/>
</dbReference>
<protein>
    <recommendedName>
        <fullName evidence="8">Tyrosine specific protein phosphatases domain-containing protein</fullName>
    </recommendedName>
</protein>
<feature type="compositionally biased region" description="Low complexity" evidence="3">
    <location>
        <begin position="216"/>
        <end position="232"/>
    </location>
</feature>
<dbReference type="EMBL" id="CAJNOT010000063">
    <property type="protein sequence ID" value="CAF0813084.1"/>
    <property type="molecule type" value="Genomic_DNA"/>
</dbReference>
<evidence type="ECO:0008006" key="8">
    <source>
        <dbReference type="Google" id="ProtNLM"/>
    </source>
</evidence>
<feature type="region of interest" description="Disordered" evidence="3">
    <location>
        <begin position="216"/>
        <end position="245"/>
    </location>
</feature>
<dbReference type="GO" id="GO:0004725">
    <property type="term" value="F:protein tyrosine phosphatase activity"/>
    <property type="evidence" value="ECO:0007669"/>
    <property type="project" value="InterPro"/>
</dbReference>
<dbReference type="SUPFAM" id="SSF52540">
    <property type="entry name" value="P-loop containing nucleoside triphosphate hydrolases"/>
    <property type="match status" value="1"/>
</dbReference>
<dbReference type="PROSITE" id="PS50056">
    <property type="entry name" value="TYR_PHOSPHATASE_2"/>
    <property type="match status" value="1"/>
</dbReference>
<organism evidence="6 7">
    <name type="scientific">Rotaria sordida</name>
    <dbReference type="NCBI Taxonomy" id="392033"/>
    <lineage>
        <taxon>Eukaryota</taxon>
        <taxon>Metazoa</taxon>
        <taxon>Spiralia</taxon>
        <taxon>Gnathifera</taxon>
        <taxon>Rotifera</taxon>
        <taxon>Eurotatoria</taxon>
        <taxon>Bdelloidea</taxon>
        <taxon>Philodinida</taxon>
        <taxon>Philodinidae</taxon>
        <taxon>Rotaria</taxon>
    </lineage>
</organism>
<feature type="compositionally biased region" description="Basic and acidic residues" evidence="3">
    <location>
        <begin position="69"/>
        <end position="84"/>
    </location>
</feature>
<dbReference type="SUPFAM" id="SSF48452">
    <property type="entry name" value="TPR-like"/>
    <property type="match status" value="1"/>
</dbReference>
<dbReference type="Pfam" id="PF09414">
    <property type="entry name" value="RNA_ligase"/>
    <property type="match status" value="1"/>
</dbReference>
<feature type="coiled-coil region" evidence="2">
    <location>
        <begin position="507"/>
        <end position="541"/>
    </location>
</feature>
<dbReference type="Gene3D" id="3.90.190.10">
    <property type="entry name" value="Protein tyrosine phosphatase superfamily"/>
    <property type="match status" value="1"/>
</dbReference>
<dbReference type="Proteomes" id="UP000663864">
    <property type="component" value="Unassembled WGS sequence"/>
</dbReference>
<keyword evidence="1" id="KW-0378">Hydrolase</keyword>
<evidence type="ECO:0000313" key="6">
    <source>
        <dbReference type="EMBL" id="CAF0813084.1"/>
    </source>
</evidence>
<dbReference type="SMART" id="SM00404">
    <property type="entry name" value="PTPc_motif"/>
    <property type="match status" value="1"/>
</dbReference>
<dbReference type="InterPro" id="IPR021122">
    <property type="entry name" value="RNA_ligase_dom_REL/Rnl2"/>
</dbReference>
<dbReference type="Pfam" id="PF22784">
    <property type="entry name" value="PTP-SAK"/>
    <property type="match status" value="1"/>
</dbReference>
<dbReference type="InterPro" id="IPR057023">
    <property type="entry name" value="PTP-SAK"/>
</dbReference>